<sequence>MSFLSKTFLYAPAKEEEERKFNEELSMLFDMLNREENEANQYWEEVFQILTGFPVV</sequence>
<comment type="caution">
    <text evidence="1">The sequence shown here is derived from an EMBL/GenBank/DDBJ whole genome shotgun (WGS) entry which is preliminary data.</text>
</comment>
<reference evidence="1 2" key="1">
    <citation type="journal article" date="2021" name="Commun. Biol.">
        <title>The genome of Shorea leprosula (Dipterocarpaceae) highlights the ecological relevance of drought in aseasonal tropical rainforests.</title>
        <authorList>
            <person name="Ng K.K.S."/>
            <person name="Kobayashi M.J."/>
            <person name="Fawcett J.A."/>
            <person name="Hatakeyama M."/>
            <person name="Paape T."/>
            <person name="Ng C.H."/>
            <person name="Ang C.C."/>
            <person name="Tnah L.H."/>
            <person name="Lee C.T."/>
            <person name="Nishiyama T."/>
            <person name="Sese J."/>
            <person name="O'Brien M.J."/>
            <person name="Copetti D."/>
            <person name="Mohd Noor M.I."/>
            <person name="Ong R.C."/>
            <person name="Putra M."/>
            <person name="Sireger I.Z."/>
            <person name="Indrioko S."/>
            <person name="Kosugi Y."/>
            <person name="Izuno A."/>
            <person name="Isagi Y."/>
            <person name="Lee S.L."/>
            <person name="Shimizu K.K."/>
        </authorList>
    </citation>
    <scope>NUCLEOTIDE SEQUENCE [LARGE SCALE GENOMIC DNA]</scope>
    <source>
        <strain evidence="1">214</strain>
    </source>
</reference>
<dbReference type="Proteomes" id="UP001054252">
    <property type="component" value="Unassembled WGS sequence"/>
</dbReference>
<organism evidence="1 2">
    <name type="scientific">Rubroshorea leprosula</name>
    <dbReference type="NCBI Taxonomy" id="152421"/>
    <lineage>
        <taxon>Eukaryota</taxon>
        <taxon>Viridiplantae</taxon>
        <taxon>Streptophyta</taxon>
        <taxon>Embryophyta</taxon>
        <taxon>Tracheophyta</taxon>
        <taxon>Spermatophyta</taxon>
        <taxon>Magnoliopsida</taxon>
        <taxon>eudicotyledons</taxon>
        <taxon>Gunneridae</taxon>
        <taxon>Pentapetalae</taxon>
        <taxon>rosids</taxon>
        <taxon>malvids</taxon>
        <taxon>Malvales</taxon>
        <taxon>Dipterocarpaceae</taxon>
        <taxon>Rubroshorea</taxon>
    </lineage>
</organism>
<gene>
    <name evidence="1" type="ORF">SLEP1_g53053</name>
</gene>
<name>A0AAV5MB01_9ROSI</name>
<proteinExistence type="predicted"/>
<evidence type="ECO:0000313" key="1">
    <source>
        <dbReference type="EMBL" id="GKV46038.1"/>
    </source>
</evidence>
<evidence type="ECO:0000313" key="2">
    <source>
        <dbReference type="Proteomes" id="UP001054252"/>
    </source>
</evidence>
<keyword evidence="2" id="KW-1185">Reference proteome</keyword>
<dbReference type="EMBL" id="BPVZ01000201">
    <property type="protein sequence ID" value="GKV46038.1"/>
    <property type="molecule type" value="Genomic_DNA"/>
</dbReference>
<dbReference type="AlphaFoldDB" id="A0AAV5MB01"/>
<protein>
    <submittedName>
        <fullName evidence="1">Uncharacterized protein</fullName>
    </submittedName>
</protein>
<accession>A0AAV5MB01</accession>